<dbReference type="Pfam" id="PF07690">
    <property type="entry name" value="MFS_1"/>
    <property type="match status" value="2"/>
</dbReference>
<feature type="transmembrane region" description="Helical" evidence="9">
    <location>
        <begin position="206"/>
        <end position="227"/>
    </location>
</feature>
<dbReference type="SUPFAM" id="SSF103473">
    <property type="entry name" value="MFS general substrate transporter"/>
    <property type="match status" value="1"/>
</dbReference>
<dbReference type="GO" id="GO:0005886">
    <property type="term" value="C:plasma membrane"/>
    <property type="evidence" value="ECO:0007669"/>
    <property type="project" value="UniProtKB-SubCell"/>
</dbReference>
<keyword evidence="4 9" id="KW-0812">Transmembrane</keyword>
<feature type="region of interest" description="Disordered" evidence="8">
    <location>
        <begin position="463"/>
        <end position="507"/>
    </location>
</feature>
<dbReference type="InterPro" id="IPR020846">
    <property type="entry name" value="MFS_dom"/>
</dbReference>
<reference evidence="11 12" key="1">
    <citation type="journal article" date="2012" name="J. Bacteriol.">
        <title>Draft genome sequence of Streptomyces globisporus C-1027, which produces an antitumor antibiotic consisting of a nine-membered enediyne with a chromoprotein.</title>
        <authorList>
            <person name="Wang L."/>
            <person name="Wang S."/>
            <person name="He Q."/>
            <person name="Yu T."/>
            <person name="Li Q."/>
            <person name="Hong B."/>
        </authorList>
    </citation>
    <scope>NUCLEOTIDE SEQUENCE [LARGE SCALE GENOMIC DNA]</scope>
    <source>
        <strain evidence="11 12">C-1027</strain>
    </source>
</reference>
<dbReference type="GO" id="GO:0046677">
    <property type="term" value="P:response to antibiotic"/>
    <property type="evidence" value="ECO:0007669"/>
    <property type="project" value="UniProtKB-KW"/>
</dbReference>
<feature type="transmembrane region" description="Helical" evidence="9">
    <location>
        <begin position="433"/>
        <end position="454"/>
    </location>
</feature>
<evidence type="ECO:0000256" key="6">
    <source>
        <dbReference type="ARBA" id="ARBA00023136"/>
    </source>
</evidence>
<dbReference type="Proteomes" id="UP000064183">
    <property type="component" value="Chromosome"/>
</dbReference>
<feature type="transmembrane region" description="Helical" evidence="9">
    <location>
        <begin position="174"/>
        <end position="194"/>
    </location>
</feature>
<evidence type="ECO:0000256" key="1">
    <source>
        <dbReference type="ARBA" id="ARBA00004651"/>
    </source>
</evidence>
<evidence type="ECO:0000313" key="11">
    <source>
        <dbReference type="EMBL" id="ALU96217.1"/>
    </source>
</evidence>
<proteinExistence type="predicted"/>
<evidence type="ECO:0000256" key="9">
    <source>
        <dbReference type="SAM" id="Phobius"/>
    </source>
</evidence>
<keyword evidence="5 9" id="KW-1133">Transmembrane helix</keyword>
<feature type="transmembrane region" description="Helical" evidence="9">
    <location>
        <begin position="21"/>
        <end position="43"/>
    </location>
</feature>
<name>A0A0U3LVL7_STRGL</name>
<dbReference type="InterPro" id="IPR036259">
    <property type="entry name" value="MFS_trans_sf"/>
</dbReference>
<evidence type="ECO:0000256" key="2">
    <source>
        <dbReference type="ARBA" id="ARBA00022448"/>
    </source>
</evidence>
<evidence type="ECO:0000256" key="4">
    <source>
        <dbReference type="ARBA" id="ARBA00022692"/>
    </source>
</evidence>
<feature type="transmembrane region" description="Helical" evidence="9">
    <location>
        <begin position="365"/>
        <end position="390"/>
    </location>
</feature>
<dbReference type="PANTHER" id="PTHR42718">
    <property type="entry name" value="MAJOR FACILITATOR SUPERFAMILY MULTIDRUG TRANSPORTER MFSC"/>
    <property type="match status" value="1"/>
</dbReference>
<feature type="transmembrane region" description="Helical" evidence="9">
    <location>
        <begin position="55"/>
        <end position="74"/>
    </location>
</feature>
<dbReference type="AlphaFoldDB" id="A0A0U3LVL7"/>
<feature type="transmembrane region" description="Helical" evidence="9">
    <location>
        <begin position="86"/>
        <end position="105"/>
    </location>
</feature>
<dbReference type="PANTHER" id="PTHR42718:SF46">
    <property type="entry name" value="BLR6921 PROTEIN"/>
    <property type="match status" value="1"/>
</dbReference>
<dbReference type="GeneID" id="27785576"/>
<evidence type="ECO:0000313" key="12">
    <source>
        <dbReference type="Proteomes" id="UP000064183"/>
    </source>
</evidence>
<feature type="domain" description="Major facilitator superfamily (MFS) profile" evidence="10">
    <location>
        <begin position="20"/>
        <end position="461"/>
    </location>
</feature>
<feature type="transmembrane region" description="Helical" evidence="9">
    <location>
        <begin position="111"/>
        <end position="134"/>
    </location>
</feature>
<feature type="transmembrane region" description="Helical" evidence="9">
    <location>
        <begin position="274"/>
        <end position="297"/>
    </location>
</feature>
<evidence type="ECO:0000256" key="7">
    <source>
        <dbReference type="ARBA" id="ARBA00023251"/>
    </source>
</evidence>
<keyword evidence="2" id="KW-0813">Transport</keyword>
<keyword evidence="6 9" id="KW-0472">Membrane</keyword>
<feature type="transmembrane region" description="Helical" evidence="9">
    <location>
        <begin position="341"/>
        <end position="359"/>
    </location>
</feature>
<dbReference type="KEGG" id="sgb:WQO_24575"/>
<protein>
    <submittedName>
        <fullName evidence="11">MFS transporter</fullName>
    </submittedName>
</protein>
<keyword evidence="7" id="KW-0046">Antibiotic resistance</keyword>
<feature type="transmembrane region" description="Helical" evidence="9">
    <location>
        <begin position="309"/>
        <end position="329"/>
    </location>
</feature>
<dbReference type="InterPro" id="IPR011701">
    <property type="entry name" value="MFS"/>
</dbReference>
<evidence type="ECO:0000256" key="8">
    <source>
        <dbReference type="SAM" id="MobiDB-lite"/>
    </source>
</evidence>
<evidence type="ECO:0000256" key="5">
    <source>
        <dbReference type="ARBA" id="ARBA00022989"/>
    </source>
</evidence>
<dbReference type="Gene3D" id="1.20.1250.20">
    <property type="entry name" value="MFS general substrate transporter like domains"/>
    <property type="match status" value="1"/>
</dbReference>
<dbReference type="CDD" id="cd17321">
    <property type="entry name" value="MFS_MMR_MDR_like"/>
    <property type="match status" value="1"/>
</dbReference>
<organism evidence="11 12">
    <name type="scientific">Streptomyces globisporus C-1027</name>
    <dbReference type="NCBI Taxonomy" id="1172567"/>
    <lineage>
        <taxon>Bacteria</taxon>
        <taxon>Bacillati</taxon>
        <taxon>Actinomycetota</taxon>
        <taxon>Actinomycetes</taxon>
        <taxon>Kitasatosporales</taxon>
        <taxon>Streptomycetaceae</taxon>
        <taxon>Streptomyces</taxon>
    </lineage>
</organism>
<dbReference type="Gene3D" id="1.20.1720.10">
    <property type="entry name" value="Multidrug resistance protein D"/>
    <property type="match status" value="1"/>
</dbReference>
<keyword evidence="3" id="KW-1003">Cell membrane</keyword>
<dbReference type="RefSeq" id="WP_010060198.1">
    <property type="nucleotide sequence ID" value="NZ_CP013738.1"/>
</dbReference>
<dbReference type="EMBL" id="CP013738">
    <property type="protein sequence ID" value="ALU96217.1"/>
    <property type="molecule type" value="Genomic_DNA"/>
</dbReference>
<accession>A0A0U3LVL7</accession>
<sequence>MQHADPPPATTKAERGLTGGLLTLSAAQFLIALDFSVIFVALPSMGAELNLSGSAVQWVVSAYSVFFAGFLIAGGRIGDRLGARNMFIAALVLFGVSSLLGGLAGDASLLLIARGAQGVAAAALQPAILALVNTTFPAGRERTRALAVWGAVGASGLAAGVVIGGLLTTVSWRWTFFVNLPFAVVCALAAPRLLPARAEGGKRVPLNIINAVLCTATVLVFALSLTLAADSGWTAPATLISLAVGAALLALFVVQERTSRQPLVAPVLRRTRSLVVGCGSSALYMASVAGVEFYLVTLLLQDGRGYEPLAAGIAFLPLAACITLGNVLAGRLLNILDVRRTLTLAFAIGAAGLILLGLSTSSHDYLTALLPGLVVSGLGHGMIYTSMFVGGTRDVADHNQGVAGAMMTTTQYAGGALGVAVVVLVLGTDIGDGAFRAAFLLAAGLAVAGAALAWTGFTATSGRASAPAPDEEAAQDAPAHRIEDGTGRDHAERSLAGEPPATGSVGR</sequence>
<dbReference type="STRING" id="1172567.WQO_24575"/>
<feature type="transmembrane region" description="Helical" evidence="9">
    <location>
        <begin position="233"/>
        <end position="254"/>
    </location>
</feature>
<dbReference type="GO" id="GO:0022857">
    <property type="term" value="F:transmembrane transporter activity"/>
    <property type="evidence" value="ECO:0007669"/>
    <property type="project" value="InterPro"/>
</dbReference>
<feature type="transmembrane region" description="Helical" evidence="9">
    <location>
        <begin position="146"/>
        <end position="168"/>
    </location>
</feature>
<evidence type="ECO:0000256" key="3">
    <source>
        <dbReference type="ARBA" id="ARBA00022475"/>
    </source>
</evidence>
<feature type="compositionally biased region" description="Basic and acidic residues" evidence="8">
    <location>
        <begin position="478"/>
        <end position="495"/>
    </location>
</feature>
<comment type="subcellular location">
    <subcellularLocation>
        <location evidence="1">Cell membrane</location>
        <topology evidence="1">Multi-pass membrane protein</topology>
    </subcellularLocation>
</comment>
<gene>
    <name evidence="11" type="ORF">WQO_24575</name>
</gene>
<dbReference type="PROSITE" id="PS50850">
    <property type="entry name" value="MFS"/>
    <property type="match status" value="1"/>
</dbReference>
<feature type="transmembrane region" description="Helical" evidence="9">
    <location>
        <begin position="402"/>
        <end position="427"/>
    </location>
</feature>
<evidence type="ECO:0000259" key="10">
    <source>
        <dbReference type="PROSITE" id="PS50850"/>
    </source>
</evidence>